<feature type="compositionally biased region" description="Basic and acidic residues" evidence="1">
    <location>
        <begin position="59"/>
        <end position="78"/>
    </location>
</feature>
<sequence>MAETGCDHAVRQTQAAARAKEEADQSRRNAEQMDRDVETENERKENDAWRQTFRHERRRAAAEQHVADQAERLGEMRQ</sequence>
<dbReference type="Proteomes" id="UP001597024">
    <property type="component" value="Unassembled WGS sequence"/>
</dbReference>
<accession>A0ABW3DUC0</accession>
<keyword evidence="3" id="KW-1185">Reference proteome</keyword>
<organism evidence="2 3">
    <name type="scientific">Streptosporangium algeriense</name>
    <dbReference type="NCBI Taxonomy" id="1682748"/>
    <lineage>
        <taxon>Bacteria</taxon>
        <taxon>Bacillati</taxon>
        <taxon>Actinomycetota</taxon>
        <taxon>Actinomycetes</taxon>
        <taxon>Streptosporangiales</taxon>
        <taxon>Streptosporangiaceae</taxon>
        <taxon>Streptosporangium</taxon>
    </lineage>
</organism>
<protein>
    <submittedName>
        <fullName evidence="2">Uncharacterized protein</fullName>
    </submittedName>
</protein>
<evidence type="ECO:0000256" key="1">
    <source>
        <dbReference type="SAM" id="MobiDB-lite"/>
    </source>
</evidence>
<feature type="compositionally biased region" description="Basic and acidic residues" evidence="1">
    <location>
        <begin position="1"/>
        <end position="10"/>
    </location>
</feature>
<comment type="caution">
    <text evidence="2">The sequence shown here is derived from an EMBL/GenBank/DDBJ whole genome shotgun (WGS) entry which is preliminary data.</text>
</comment>
<name>A0ABW3DUC0_9ACTN</name>
<feature type="compositionally biased region" description="Basic and acidic residues" evidence="1">
    <location>
        <begin position="18"/>
        <end position="48"/>
    </location>
</feature>
<evidence type="ECO:0000313" key="3">
    <source>
        <dbReference type="Proteomes" id="UP001597024"/>
    </source>
</evidence>
<reference evidence="3" key="1">
    <citation type="journal article" date="2019" name="Int. J. Syst. Evol. Microbiol.">
        <title>The Global Catalogue of Microorganisms (GCM) 10K type strain sequencing project: providing services to taxonomists for standard genome sequencing and annotation.</title>
        <authorList>
            <consortium name="The Broad Institute Genomics Platform"/>
            <consortium name="The Broad Institute Genome Sequencing Center for Infectious Disease"/>
            <person name="Wu L."/>
            <person name="Ma J."/>
        </authorList>
    </citation>
    <scope>NUCLEOTIDE SEQUENCE [LARGE SCALE GENOMIC DNA]</scope>
    <source>
        <strain evidence="3">CCUG 62974</strain>
    </source>
</reference>
<gene>
    <name evidence="2" type="ORF">ACFQ08_17410</name>
</gene>
<dbReference type="EMBL" id="JBHTHX010000577">
    <property type="protein sequence ID" value="MFD0886327.1"/>
    <property type="molecule type" value="Genomic_DNA"/>
</dbReference>
<proteinExistence type="predicted"/>
<feature type="region of interest" description="Disordered" evidence="1">
    <location>
        <begin position="1"/>
        <end position="78"/>
    </location>
</feature>
<evidence type="ECO:0000313" key="2">
    <source>
        <dbReference type="EMBL" id="MFD0886327.1"/>
    </source>
</evidence>